<accession>A0A6C0EHM3</accession>
<sequence length="45" mass="4933">MSLIGYGAHIGDGLIPLAHPLKHSGKRILQCMLLNRVKINVNLLN</sequence>
<dbReference type="AlphaFoldDB" id="A0A6C0EHM3"/>
<protein>
    <submittedName>
        <fullName evidence="1">Uncharacterized protein</fullName>
    </submittedName>
</protein>
<proteinExistence type="predicted"/>
<reference evidence="1" key="1">
    <citation type="journal article" date="2020" name="Nature">
        <title>Giant virus diversity and host interactions through global metagenomics.</title>
        <authorList>
            <person name="Schulz F."/>
            <person name="Roux S."/>
            <person name="Paez-Espino D."/>
            <person name="Jungbluth S."/>
            <person name="Walsh D.A."/>
            <person name="Denef V.J."/>
            <person name="McMahon K.D."/>
            <person name="Konstantinidis K.T."/>
            <person name="Eloe-Fadrosh E.A."/>
            <person name="Kyrpides N.C."/>
            <person name="Woyke T."/>
        </authorList>
    </citation>
    <scope>NUCLEOTIDE SEQUENCE</scope>
    <source>
        <strain evidence="1">GVMAG-M-3300001351-8</strain>
    </source>
</reference>
<name>A0A6C0EHM3_9ZZZZ</name>
<organism evidence="1">
    <name type="scientific">viral metagenome</name>
    <dbReference type="NCBI Taxonomy" id="1070528"/>
    <lineage>
        <taxon>unclassified sequences</taxon>
        <taxon>metagenomes</taxon>
        <taxon>organismal metagenomes</taxon>
    </lineage>
</organism>
<evidence type="ECO:0000313" key="1">
    <source>
        <dbReference type="EMBL" id="QHT28674.1"/>
    </source>
</evidence>
<dbReference type="EMBL" id="MN738863">
    <property type="protein sequence ID" value="QHT28674.1"/>
    <property type="molecule type" value="Genomic_DNA"/>
</dbReference>